<dbReference type="EMBL" id="BMIA01000001">
    <property type="protein sequence ID" value="GGH32099.1"/>
    <property type="molecule type" value="Genomic_DNA"/>
</dbReference>
<keyword evidence="6" id="KW-1185">Reference proteome</keyword>
<dbReference type="Gene3D" id="3.40.50.880">
    <property type="match status" value="1"/>
</dbReference>
<dbReference type="SUPFAM" id="SSF52317">
    <property type="entry name" value="Class I glutamine amidotransferase-like"/>
    <property type="match status" value="1"/>
</dbReference>
<comment type="caution">
    <text evidence="5">The sequence shown here is derived from an EMBL/GenBank/DDBJ whole genome shotgun (WGS) entry which is preliminary data.</text>
</comment>
<dbReference type="InterPro" id="IPR018060">
    <property type="entry name" value="HTH_AraC"/>
</dbReference>
<dbReference type="InterPro" id="IPR029062">
    <property type="entry name" value="Class_I_gatase-like"/>
</dbReference>
<organism evidence="5 6">
    <name type="scientific">Dyadobacter endophyticus</name>
    <dbReference type="NCBI Taxonomy" id="1749036"/>
    <lineage>
        <taxon>Bacteria</taxon>
        <taxon>Pseudomonadati</taxon>
        <taxon>Bacteroidota</taxon>
        <taxon>Cytophagia</taxon>
        <taxon>Cytophagales</taxon>
        <taxon>Spirosomataceae</taxon>
        <taxon>Dyadobacter</taxon>
    </lineage>
</organism>
<dbReference type="Gene3D" id="1.10.10.60">
    <property type="entry name" value="Homeodomain-like"/>
    <property type="match status" value="2"/>
</dbReference>
<protein>
    <submittedName>
        <fullName evidence="5">AraC family transcriptional regulator</fullName>
    </submittedName>
</protein>
<evidence type="ECO:0000256" key="2">
    <source>
        <dbReference type="ARBA" id="ARBA00023125"/>
    </source>
</evidence>
<name>A0ABQ1YMZ0_9BACT</name>
<gene>
    <name evidence="5" type="ORF">GCM10007423_21410</name>
</gene>
<proteinExistence type="predicted"/>
<evidence type="ECO:0000259" key="4">
    <source>
        <dbReference type="PROSITE" id="PS01124"/>
    </source>
</evidence>
<dbReference type="Pfam" id="PF12833">
    <property type="entry name" value="HTH_18"/>
    <property type="match status" value="1"/>
</dbReference>
<keyword evidence="3" id="KW-0804">Transcription</keyword>
<feature type="domain" description="HTH araC/xylS-type" evidence="4">
    <location>
        <begin position="225"/>
        <end position="323"/>
    </location>
</feature>
<sequence>MRTRHISVIVYEEVLLTALSSTVALLAGAKKAVVRSGKPAPFEIELVGVDLHDVQLQLPVQFHCRKTISDDFETDVIVVPPMNTEDVDIDKMLSKNRKLTQWLAEKYHRKAQIISLCTGSYFVAECGLLNGMPATSHWGAIDDMRKRYPLVNFRPEKVITQSEAIITGGGGFSALNAVLYFIEKNCGKETAITLSKYYALDYGRTSQSIFTIFSGHRGHKDEDIHRAQTYIEDEFKTDISVDQIAGRVNMSKRNFIRRFKSATSLNPIEYIQRIKIEAAKKSLEAGESNIAYVTYEVGYNDLKTFRTIFKRITGLTPIEYRNRYNTETLLTYSN</sequence>
<dbReference type="SMART" id="SM00342">
    <property type="entry name" value="HTH_ARAC"/>
    <property type="match status" value="1"/>
</dbReference>
<dbReference type="PANTHER" id="PTHR43280">
    <property type="entry name" value="ARAC-FAMILY TRANSCRIPTIONAL REGULATOR"/>
    <property type="match status" value="1"/>
</dbReference>
<accession>A0ABQ1YMZ0</accession>
<dbReference type="InterPro" id="IPR002818">
    <property type="entry name" value="DJ-1/PfpI"/>
</dbReference>
<dbReference type="PROSITE" id="PS00041">
    <property type="entry name" value="HTH_ARAC_FAMILY_1"/>
    <property type="match status" value="1"/>
</dbReference>
<evidence type="ECO:0000313" key="5">
    <source>
        <dbReference type="EMBL" id="GGH32099.1"/>
    </source>
</evidence>
<keyword evidence="1" id="KW-0805">Transcription regulation</keyword>
<reference evidence="6" key="1">
    <citation type="journal article" date="2019" name="Int. J. Syst. Evol. Microbiol.">
        <title>The Global Catalogue of Microorganisms (GCM) 10K type strain sequencing project: providing services to taxonomists for standard genome sequencing and annotation.</title>
        <authorList>
            <consortium name="The Broad Institute Genomics Platform"/>
            <consortium name="The Broad Institute Genome Sequencing Center for Infectious Disease"/>
            <person name="Wu L."/>
            <person name="Ma J."/>
        </authorList>
    </citation>
    <scope>NUCLEOTIDE SEQUENCE [LARGE SCALE GENOMIC DNA]</scope>
    <source>
        <strain evidence="6">CGMCC 1.15288</strain>
    </source>
</reference>
<evidence type="ECO:0000313" key="6">
    <source>
        <dbReference type="Proteomes" id="UP000600214"/>
    </source>
</evidence>
<evidence type="ECO:0000256" key="1">
    <source>
        <dbReference type="ARBA" id="ARBA00023015"/>
    </source>
</evidence>
<dbReference type="SUPFAM" id="SSF46689">
    <property type="entry name" value="Homeodomain-like"/>
    <property type="match status" value="2"/>
</dbReference>
<dbReference type="Proteomes" id="UP000600214">
    <property type="component" value="Unassembled WGS sequence"/>
</dbReference>
<dbReference type="PROSITE" id="PS01124">
    <property type="entry name" value="HTH_ARAC_FAMILY_2"/>
    <property type="match status" value="1"/>
</dbReference>
<dbReference type="InterPro" id="IPR009057">
    <property type="entry name" value="Homeodomain-like_sf"/>
</dbReference>
<dbReference type="RefSeq" id="WP_188931503.1">
    <property type="nucleotide sequence ID" value="NZ_BMIA01000001.1"/>
</dbReference>
<evidence type="ECO:0000256" key="3">
    <source>
        <dbReference type="ARBA" id="ARBA00023163"/>
    </source>
</evidence>
<dbReference type="PANTHER" id="PTHR43280:SF2">
    <property type="entry name" value="HTH-TYPE TRANSCRIPTIONAL REGULATOR EXSA"/>
    <property type="match status" value="1"/>
</dbReference>
<keyword evidence="2" id="KW-0238">DNA-binding</keyword>
<dbReference type="Pfam" id="PF01965">
    <property type="entry name" value="DJ-1_PfpI"/>
    <property type="match status" value="1"/>
</dbReference>
<dbReference type="InterPro" id="IPR018062">
    <property type="entry name" value="HTH_AraC-typ_CS"/>
</dbReference>